<gene>
    <name evidence="2" type="ORF">LX15_005382</name>
</gene>
<evidence type="ECO:0000256" key="1">
    <source>
        <dbReference type="SAM" id="MobiDB-lite"/>
    </source>
</evidence>
<dbReference type="NCBIfam" id="TIGR03696">
    <property type="entry name" value="Rhs_assc_core"/>
    <property type="match status" value="1"/>
</dbReference>
<protein>
    <submittedName>
        <fullName evidence="2">RHS repeat-associated core domain-containing protein</fullName>
    </submittedName>
</protein>
<comment type="caution">
    <text evidence="2">The sequence shown here is derived from an EMBL/GenBank/DDBJ whole genome shotgun (WGS) entry which is preliminary data.</text>
</comment>
<dbReference type="InterPro" id="IPR050708">
    <property type="entry name" value="T6SS_VgrG/RHS"/>
</dbReference>
<feature type="region of interest" description="Disordered" evidence="1">
    <location>
        <begin position="184"/>
        <end position="213"/>
    </location>
</feature>
<evidence type="ECO:0000313" key="2">
    <source>
        <dbReference type="EMBL" id="MCP2261656.1"/>
    </source>
</evidence>
<dbReference type="PANTHER" id="PTHR32305:SF15">
    <property type="entry name" value="PROTEIN RHSA-RELATED"/>
    <property type="match status" value="1"/>
</dbReference>
<evidence type="ECO:0000313" key="3">
    <source>
        <dbReference type="Proteomes" id="UP001205311"/>
    </source>
</evidence>
<dbReference type="InterPro" id="IPR022385">
    <property type="entry name" value="Rhs_assc_core"/>
</dbReference>
<dbReference type="EMBL" id="JAMTCP010000046">
    <property type="protein sequence ID" value="MCP2261656.1"/>
    <property type="molecule type" value="Genomic_DNA"/>
</dbReference>
<sequence>MTVGSMRSCAIFIGSPTELVGQDGRISWYRTESLWGDELAVRALDGTACPLRFPGQYHDRETGLHYNFHRYYDPATARYLSPDPVGLTPSANHYTYVVNPLVVCDPLGLASHHGPDGRFAVDPSGVPIPRNQLTRVDANGNIIPFEELTYDHNPAVVQHWIESGHNQTRAQREAWYYQTDNMEAMSRSENSRRGAMLKERFSDRPPGPNYSCS</sequence>
<name>A0ABT1I1P0_STRSD</name>
<dbReference type="PANTHER" id="PTHR32305">
    <property type="match status" value="1"/>
</dbReference>
<keyword evidence="3" id="KW-1185">Reference proteome</keyword>
<organism evidence="2 3">
    <name type="scientific">Streptoalloteichus tenebrarius (strain ATCC 17920 / DSM 40477 / JCM 4838 / CBS 697.72 / NBRC 16177 / NCIMB 11028 / NRRL B-12390 / A12253. 1 / ISP 5477)</name>
    <name type="common">Streptomyces tenebrarius</name>
    <dbReference type="NCBI Taxonomy" id="1933"/>
    <lineage>
        <taxon>Bacteria</taxon>
        <taxon>Bacillati</taxon>
        <taxon>Actinomycetota</taxon>
        <taxon>Actinomycetes</taxon>
        <taxon>Pseudonocardiales</taxon>
        <taxon>Pseudonocardiaceae</taxon>
        <taxon>Streptoalloteichus</taxon>
    </lineage>
</organism>
<dbReference type="Proteomes" id="UP001205311">
    <property type="component" value="Unassembled WGS sequence"/>
</dbReference>
<accession>A0ABT1I1P0</accession>
<feature type="compositionally biased region" description="Basic and acidic residues" evidence="1">
    <location>
        <begin position="189"/>
        <end position="203"/>
    </location>
</feature>
<reference evidence="2 3" key="1">
    <citation type="submission" date="2022-06" db="EMBL/GenBank/DDBJ databases">
        <title>Genomic Encyclopedia of Archaeal and Bacterial Type Strains, Phase II (KMG-II): from individual species to whole genera.</title>
        <authorList>
            <person name="Goeker M."/>
        </authorList>
    </citation>
    <scope>NUCLEOTIDE SEQUENCE [LARGE SCALE GENOMIC DNA]</scope>
    <source>
        <strain evidence="2 3">DSM 40477</strain>
    </source>
</reference>
<dbReference type="PRINTS" id="PR00394">
    <property type="entry name" value="RHSPROTEIN"/>
</dbReference>
<dbReference type="Gene3D" id="2.180.10.10">
    <property type="entry name" value="RHS repeat-associated core"/>
    <property type="match status" value="1"/>
</dbReference>
<proteinExistence type="predicted"/>